<gene>
    <name evidence="1" type="ordered locus">CT0214</name>
</gene>
<keyword evidence="2" id="KW-1185">Reference proteome</keyword>
<dbReference type="EnsemblBacteria" id="AAM71462">
    <property type="protein sequence ID" value="AAM71462"/>
    <property type="gene ID" value="CT0214"/>
</dbReference>
<reference evidence="1 2" key="1">
    <citation type="journal article" date="2002" name="Proc. Natl. Acad. Sci. U.S.A.">
        <title>The complete genome sequence of Chlorobium tepidum TLS, a photosynthetic, anaerobic, green-sulfur bacterium.</title>
        <authorList>
            <person name="Eisen J.A."/>
            <person name="Nelson K.E."/>
            <person name="Paulsen I.T."/>
            <person name="Heidelberg J.F."/>
            <person name="Wu M."/>
            <person name="Dodson R.J."/>
            <person name="Deboy R."/>
            <person name="Gwinn M.L."/>
            <person name="Nelson W.C."/>
            <person name="Haft D.H."/>
            <person name="Hickey E.K."/>
            <person name="Peterson J.D."/>
            <person name="Durkin A.S."/>
            <person name="Kolonay J.L."/>
            <person name="Yang F."/>
            <person name="Holt I."/>
            <person name="Umayam L.A."/>
            <person name="Mason T."/>
            <person name="Brenner M."/>
            <person name="Shea T.P."/>
            <person name="Parksey D."/>
            <person name="Nierman W.C."/>
            <person name="Feldblyum T.V."/>
            <person name="Hansen C.L."/>
            <person name="Craven M.B."/>
            <person name="Radune D."/>
            <person name="Vamathevan J."/>
            <person name="Khouri H."/>
            <person name="White O."/>
            <person name="Gruber T.M."/>
            <person name="Ketchum K.A."/>
            <person name="Venter J.C."/>
            <person name="Tettelin H."/>
            <person name="Bryant D.A."/>
            <person name="Fraser C.M."/>
        </authorList>
    </citation>
    <scope>NUCLEOTIDE SEQUENCE [LARGE SCALE GENOMIC DNA]</scope>
    <source>
        <strain evidence="2">ATCC 49652 / DSM 12025 / NBRC 103806 / TLS</strain>
    </source>
</reference>
<dbReference type="Proteomes" id="UP000001007">
    <property type="component" value="Chromosome"/>
</dbReference>
<sequence>MDTAINPHSLWAKTIPTIFIVFFVKYVKAYML</sequence>
<dbReference type="HOGENOM" id="CLU_3388729_0_0_10"/>
<name>Q8KFV6_CHLTE</name>
<organism evidence="1 2">
    <name type="scientific">Chlorobaculum tepidum (strain ATCC 49652 / DSM 12025 / NBRC 103806 / TLS)</name>
    <name type="common">Chlorobium tepidum</name>
    <dbReference type="NCBI Taxonomy" id="194439"/>
    <lineage>
        <taxon>Bacteria</taxon>
        <taxon>Pseudomonadati</taxon>
        <taxon>Chlorobiota</taxon>
        <taxon>Chlorobiia</taxon>
        <taxon>Chlorobiales</taxon>
        <taxon>Chlorobiaceae</taxon>
        <taxon>Chlorobaculum</taxon>
    </lineage>
</organism>
<dbReference type="AlphaFoldDB" id="Q8KFV6"/>
<evidence type="ECO:0000313" key="1">
    <source>
        <dbReference type="EMBL" id="AAM71462.1"/>
    </source>
</evidence>
<dbReference type="EMBL" id="AE006470">
    <property type="protein sequence ID" value="AAM71462.1"/>
    <property type="molecule type" value="Genomic_DNA"/>
</dbReference>
<dbReference type="KEGG" id="cte:CT0214"/>
<proteinExistence type="predicted"/>
<protein>
    <submittedName>
        <fullName evidence="1">Uncharacterized protein</fullName>
    </submittedName>
</protein>
<accession>Q8KFV6</accession>
<evidence type="ECO:0000313" key="2">
    <source>
        <dbReference type="Proteomes" id="UP000001007"/>
    </source>
</evidence>